<feature type="region of interest" description="Disordered" evidence="1">
    <location>
        <begin position="970"/>
        <end position="1015"/>
    </location>
</feature>
<evidence type="ECO:0000313" key="2">
    <source>
        <dbReference type="EMBL" id="KAF2803697.1"/>
    </source>
</evidence>
<feature type="compositionally biased region" description="Low complexity" evidence="1">
    <location>
        <begin position="93"/>
        <end position="104"/>
    </location>
</feature>
<dbReference type="PANTHER" id="PTHR37988">
    <property type="entry name" value="UPF0592 MEMBRANE PROTEIN C7D4.03C"/>
    <property type="match status" value="1"/>
</dbReference>
<dbReference type="PANTHER" id="PTHR37988:SF1">
    <property type="entry name" value="UPF0592 MEMBRANE PROTEIN C7D4.03C"/>
    <property type="match status" value="1"/>
</dbReference>
<feature type="compositionally biased region" description="Polar residues" evidence="1">
    <location>
        <begin position="167"/>
        <end position="176"/>
    </location>
</feature>
<dbReference type="GeneID" id="54464823"/>
<reference evidence="4" key="2">
    <citation type="submission" date="2020-04" db="EMBL/GenBank/DDBJ databases">
        <authorList>
            <consortium name="NCBI Genome Project"/>
        </authorList>
    </citation>
    <scope>NUCLEOTIDE SEQUENCE</scope>
    <source>
        <strain evidence="4">CBS 304.34</strain>
    </source>
</reference>
<feature type="region of interest" description="Disordered" evidence="1">
    <location>
        <begin position="1"/>
        <end position="40"/>
    </location>
</feature>
<dbReference type="InterPro" id="IPR013887">
    <property type="entry name" value="UPF0592"/>
</dbReference>
<feature type="region of interest" description="Disordered" evidence="1">
    <location>
        <begin position="928"/>
        <end position="957"/>
    </location>
</feature>
<feature type="compositionally biased region" description="Basic and acidic residues" evidence="1">
    <location>
        <begin position="209"/>
        <end position="220"/>
    </location>
</feature>
<gene>
    <name evidence="2 4" type="ORF">BDZ99DRAFT_502933</name>
</gene>
<feature type="compositionally biased region" description="Polar residues" evidence="1">
    <location>
        <begin position="8"/>
        <end position="17"/>
    </location>
</feature>
<dbReference type="EMBL" id="MU003716">
    <property type="protein sequence ID" value="KAF2803697.1"/>
    <property type="molecule type" value="Genomic_DNA"/>
</dbReference>
<evidence type="ECO:0000313" key="3">
    <source>
        <dbReference type="Proteomes" id="UP000504636"/>
    </source>
</evidence>
<accession>A0A6A6Y7B4</accession>
<feature type="compositionally biased region" description="Low complexity" evidence="1">
    <location>
        <begin position="992"/>
        <end position="1009"/>
    </location>
</feature>
<feature type="compositionally biased region" description="Polar residues" evidence="1">
    <location>
        <begin position="80"/>
        <end position="92"/>
    </location>
</feature>
<sequence>MHALISRASRSNMSASKTRSRDRSASEVVAPGADDLRQPESAYLPRAASYTYFPHVKELFDDSSSLVELKGTISEDELKSTTTALAQTDSFHSSGDSSPDTETPTTDERPSVKRNASRRSSRFLLFSSQDEEPASLETTDIGKDSQPTTPKARSPVRSMTRLRRKSWISSRPSSPTKEGERDAAAGDSAKPAKNLDAGRRRSIVAATFKLDKDGPKDSRDNSPTPSKRAVLSKKPKRPLSALLKGPSPVEVPPPVKVPDVPRLPRSFSSDRLPLGPQSPTSPHQVPPIPRNLSSDKIKGARIEPRKKDELWSIFRTLEGDLRKFQSKSIAMKTNVVRTSLLPFLRAYAIHPSNSKLRPEDLDRRVNILNGWWTGLLELLSGRNNLSISGTDRPAILEGIAGIMERPEWRLSPSPFCALANRADTASTLTANSTTSLSSGASDFLAESVYHNVRNIFTQNLLSQMAFVVDKMSLRNAAASLVTFCGKTCAYAFFFCPGIADALVRLWDPSLDTMRRVLEESGISRRDKLDTVANRVVPIFPPSLHSLKFTSIIKTSRMLRAAANPPLGTANWDWYGPWVKRWTGTESDLFYVFVKHYHILVTEFLPAEPTHLERICVPGLVMVHAQILENLDATLNRNATAIPAEELTNGPAPITFDDVLADPDATASTVPVPPANATRLMAENRLIMLIRDFLSDRGALYLTARRMFAEAFGHILKAAARKISIYDSQACYTLCDFLEEALVIMVRYDQSAPSQESVLDWPFWLSVCMQMAASQSTTTELKLYSFLFSIWNLIATDESRKMDLCLSFLLEPEFFESRFNHWCPMVRTYYMRLLCWRIARYDGEGTEIDTEILKTLNDRLRSVWSHYLWLREDSELKGASPPSTAPCNPAPGRRLLIIRNDNPVVASGGPFLSFDGVVQNSATRRLSSLDAISEPDSRPPSAQSTDSSEFGTGEEEAGKKRWSLLRSFISGTPKSRSKSRSPGPTPKEPVATSPPSKTSTPTPSRPNSRSGEQRPPLVSHRSFFFRFSLEYVDKRFHRPMEMRLFPPRLPLPAQMHLQDEDILLPPVTSARPTGIVAQSSRYAGRSLAEWALVVHECQNFFDRRKTEGVPSNKLVETPTLAVENFRMRG</sequence>
<evidence type="ECO:0000313" key="4">
    <source>
        <dbReference type="RefSeq" id="XP_033570661.1"/>
    </source>
</evidence>
<feature type="region of interest" description="Disordered" evidence="1">
    <location>
        <begin position="74"/>
        <end position="299"/>
    </location>
</feature>
<dbReference type="Proteomes" id="UP000504636">
    <property type="component" value="Unplaced"/>
</dbReference>
<protein>
    <submittedName>
        <fullName evidence="2 4">DUF1765-domain-containing protein</fullName>
    </submittedName>
</protein>
<feature type="compositionally biased region" description="Polar residues" evidence="1">
    <location>
        <begin position="939"/>
        <end position="949"/>
    </location>
</feature>
<reference evidence="2 4" key="1">
    <citation type="journal article" date="2020" name="Stud. Mycol.">
        <title>101 Dothideomycetes genomes: a test case for predicting lifestyles and emergence of pathogens.</title>
        <authorList>
            <person name="Haridas S."/>
            <person name="Albert R."/>
            <person name="Binder M."/>
            <person name="Bloem J."/>
            <person name="Labutti K."/>
            <person name="Salamov A."/>
            <person name="Andreopoulos B."/>
            <person name="Baker S."/>
            <person name="Barry K."/>
            <person name="Bills G."/>
            <person name="Bluhm B."/>
            <person name="Cannon C."/>
            <person name="Castanera R."/>
            <person name="Culley D."/>
            <person name="Daum C."/>
            <person name="Ezra D."/>
            <person name="Gonzalez J."/>
            <person name="Henrissat B."/>
            <person name="Kuo A."/>
            <person name="Liang C."/>
            <person name="Lipzen A."/>
            <person name="Lutzoni F."/>
            <person name="Magnuson J."/>
            <person name="Mondo S."/>
            <person name="Nolan M."/>
            <person name="Ohm R."/>
            <person name="Pangilinan J."/>
            <person name="Park H.-J."/>
            <person name="Ramirez L."/>
            <person name="Alfaro M."/>
            <person name="Sun H."/>
            <person name="Tritt A."/>
            <person name="Yoshinaga Y."/>
            <person name="Zwiers L.-H."/>
            <person name="Turgeon B."/>
            <person name="Goodwin S."/>
            <person name="Spatafora J."/>
            <person name="Crous P."/>
            <person name="Grigoriev I."/>
        </authorList>
    </citation>
    <scope>NUCLEOTIDE SEQUENCE</scope>
    <source>
        <strain evidence="2 4">CBS 304.34</strain>
    </source>
</reference>
<dbReference type="Pfam" id="PF08578">
    <property type="entry name" value="DUF1765"/>
    <property type="match status" value="1"/>
</dbReference>
<dbReference type="OrthoDB" id="296767at2759"/>
<evidence type="ECO:0000256" key="1">
    <source>
        <dbReference type="SAM" id="MobiDB-lite"/>
    </source>
</evidence>
<name>A0A6A6Y7B4_9PEZI</name>
<proteinExistence type="predicted"/>
<dbReference type="RefSeq" id="XP_033570661.1">
    <property type="nucleotide sequence ID" value="XM_033723930.1"/>
</dbReference>
<keyword evidence="3" id="KW-1185">Reference proteome</keyword>
<organism evidence="2">
    <name type="scientific">Mytilinidion resinicola</name>
    <dbReference type="NCBI Taxonomy" id="574789"/>
    <lineage>
        <taxon>Eukaryota</taxon>
        <taxon>Fungi</taxon>
        <taxon>Dikarya</taxon>
        <taxon>Ascomycota</taxon>
        <taxon>Pezizomycotina</taxon>
        <taxon>Dothideomycetes</taxon>
        <taxon>Pleosporomycetidae</taxon>
        <taxon>Mytilinidiales</taxon>
        <taxon>Mytilinidiaceae</taxon>
        <taxon>Mytilinidion</taxon>
    </lineage>
</organism>
<dbReference type="AlphaFoldDB" id="A0A6A6Y7B4"/>
<reference evidence="4" key="3">
    <citation type="submission" date="2025-04" db="UniProtKB">
        <authorList>
            <consortium name="RefSeq"/>
        </authorList>
    </citation>
    <scope>IDENTIFICATION</scope>
    <source>
        <strain evidence="4">CBS 304.34</strain>
    </source>
</reference>